<dbReference type="AlphaFoldDB" id="A0A5B7CMT4"/>
<evidence type="ECO:0000313" key="1">
    <source>
        <dbReference type="EMBL" id="MPC10141.1"/>
    </source>
</evidence>
<organism evidence="1 2">
    <name type="scientific">Portunus trituberculatus</name>
    <name type="common">Swimming crab</name>
    <name type="synonym">Neptunus trituberculatus</name>
    <dbReference type="NCBI Taxonomy" id="210409"/>
    <lineage>
        <taxon>Eukaryota</taxon>
        <taxon>Metazoa</taxon>
        <taxon>Ecdysozoa</taxon>
        <taxon>Arthropoda</taxon>
        <taxon>Crustacea</taxon>
        <taxon>Multicrustacea</taxon>
        <taxon>Malacostraca</taxon>
        <taxon>Eumalacostraca</taxon>
        <taxon>Eucarida</taxon>
        <taxon>Decapoda</taxon>
        <taxon>Pleocyemata</taxon>
        <taxon>Brachyura</taxon>
        <taxon>Eubrachyura</taxon>
        <taxon>Portunoidea</taxon>
        <taxon>Portunidae</taxon>
        <taxon>Portuninae</taxon>
        <taxon>Portunus</taxon>
    </lineage>
</organism>
<keyword evidence="2" id="KW-1185">Reference proteome</keyword>
<proteinExistence type="predicted"/>
<evidence type="ECO:0000313" key="2">
    <source>
        <dbReference type="Proteomes" id="UP000324222"/>
    </source>
</evidence>
<accession>A0A5B7CMT4</accession>
<name>A0A5B7CMT4_PORTR</name>
<gene>
    <name evidence="1" type="ORF">E2C01_002770</name>
</gene>
<comment type="caution">
    <text evidence="1">The sequence shown here is derived from an EMBL/GenBank/DDBJ whole genome shotgun (WGS) entry which is preliminary data.</text>
</comment>
<reference evidence="1 2" key="1">
    <citation type="submission" date="2019-05" db="EMBL/GenBank/DDBJ databases">
        <title>Another draft genome of Portunus trituberculatus and its Hox gene families provides insights of decapod evolution.</title>
        <authorList>
            <person name="Jeong J.-H."/>
            <person name="Song I."/>
            <person name="Kim S."/>
            <person name="Choi T."/>
            <person name="Kim D."/>
            <person name="Ryu S."/>
            <person name="Kim W."/>
        </authorList>
    </citation>
    <scope>NUCLEOTIDE SEQUENCE [LARGE SCALE GENOMIC DNA]</scope>
    <source>
        <tissue evidence="1">Muscle</tissue>
    </source>
</reference>
<dbReference type="EMBL" id="VSRR010000102">
    <property type="protein sequence ID" value="MPC10141.1"/>
    <property type="molecule type" value="Genomic_DNA"/>
</dbReference>
<sequence length="92" mass="10708">MKQSMCAHCYSKQSVSAHADCKPYVGGKQVERVARLGKKTLTETSWLQHHMREVTRSVEKIQESVNNLQQHYIYRLTDTVQKEEQDESVSRI</sequence>
<protein>
    <submittedName>
        <fullName evidence="1">Uncharacterized protein</fullName>
    </submittedName>
</protein>
<dbReference type="Proteomes" id="UP000324222">
    <property type="component" value="Unassembled WGS sequence"/>
</dbReference>